<dbReference type="PANTHER" id="PTHR43713">
    <property type="entry name" value="GLUTAMATE-1-SEMIALDEHYDE 2,1-AMINOMUTASE"/>
    <property type="match status" value="1"/>
</dbReference>
<gene>
    <name evidence="4" type="ORF">GCM10008939_27100</name>
</gene>
<dbReference type="Pfam" id="PF00202">
    <property type="entry name" value="Aminotran_3"/>
    <property type="match status" value="1"/>
</dbReference>
<reference evidence="4" key="1">
    <citation type="journal article" date="2014" name="Int. J. Syst. Evol. Microbiol.">
        <title>Complete genome sequence of Corynebacterium casei LMG S-19264T (=DSM 44701T), isolated from a smear-ripened cheese.</title>
        <authorList>
            <consortium name="US DOE Joint Genome Institute (JGI-PGF)"/>
            <person name="Walter F."/>
            <person name="Albersmeier A."/>
            <person name="Kalinowski J."/>
            <person name="Ruckert C."/>
        </authorList>
    </citation>
    <scope>NUCLEOTIDE SEQUENCE</scope>
    <source>
        <strain evidence="4">JCM 14371</strain>
    </source>
</reference>
<accession>A0A917PJG3</accession>
<dbReference type="InterPro" id="IPR015424">
    <property type="entry name" value="PyrdxlP-dep_Trfase"/>
</dbReference>
<evidence type="ECO:0000313" key="5">
    <source>
        <dbReference type="Proteomes" id="UP000635726"/>
    </source>
</evidence>
<dbReference type="GO" id="GO:0008483">
    <property type="term" value="F:transaminase activity"/>
    <property type="evidence" value="ECO:0007669"/>
    <property type="project" value="UniProtKB-KW"/>
</dbReference>
<dbReference type="AlphaFoldDB" id="A0A917PJG3"/>
<dbReference type="GO" id="GO:0030170">
    <property type="term" value="F:pyridoxal phosphate binding"/>
    <property type="evidence" value="ECO:0007669"/>
    <property type="project" value="InterPro"/>
</dbReference>
<dbReference type="SUPFAM" id="SSF53383">
    <property type="entry name" value="PLP-dependent transferases"/>
    <property type="match status" value="1"/>
</dbReference>
<dbReference type="Gene3D" id="3.90.1150.10">
    <property type="entry name" value="Aspartate Aminotransferase, domain 1"/>
    <property type="match status" value="1"/>
</dbReference>
<name>A0A917PJG3_9DEIO</name>
<evidence type="ECO:0000256" key="3">
    <source>
        <dbReference type="RuleBase" id="RU003560"/>
    </source>
</evidence>
<keyword evidence="4" id="KW-0808">Transferase</keyword>
<keyword evidence="5" id="KW-1185">Reference proteome</keyword>
<dbReference type="PANTHER" id="PTHR43713:SF3">
    <property type="entry name" value="GLUTAMATE-1-SEMIALDEHYDE 2,1-AMINOMUTASE 1, CHLOROPLASTIC-RELATED"/>
    <property type="match status" value="1"/>
</dbReference>
<dbReference type="NCBIfam" id="NF005453">
    <property type="entry name" value="PRK07046.1"/>
    <property type="match status" value="1"/>
</dbReference>
<protein>
    <submittedName>
        <fullName evidence="4">Aspartate aminotransferase family protein</fullName>
    </submittedName>
</protein>
<comment type="similarity">
    <text evidence="3">Belongs to the class-III pyridoxal-phosphate-dependent aminotransferase family.</text>
</comment>
<dbReference type="InterPro" id="IPR015421">
    <property type="entry name" value="PyrdxlP-dep_Trfase_major"/>
</dbReference>
<sequence length="451" mass="48592">MPQTVTDDRLVSLLAQEEARFVDLHPRSAALAREARTHLLSGVPMAWMTRWPGPFPLFLQEASGAHFRDVDGLSYLDLCLGDTGAMTGHALPQVAEALHAQALRGITTMLPSPDAAWVAGELARRFGLPKWQLAMTATDANRFVIRLARQLSGKRRILVFDYCYHGTVEEALVMQGEHGEVLPRPGNLGWGAHPSELSRVAQFNDLRGVEDALRHGDVAAVLTEPALTNIGIVLPDEGFLAGLRDLCDRYGAFLILDETHTICAGPGGATREWGLQPDFFVIGKPLGGGMPTAAYGMTDDIAGRLAPFLTGVDVDVSGIGGTLTGSALALAAMRATLSSALRDEDFARAVPLARAWADGVQGVIDRHGLPWTVQVLGCRAEYWFCPAPRNGREAAAAGQPLLDAYLHLFLLNRGVLMTPFHNMALLSPHHTQADVDRHTEVFAQAVASLLA</sequence>
<dbReference type="RefSeq" id="WP_188963834.1">
    <property type="nucleotide sequence ID" value="NZ_BMOE01000010.1"/>
</dbReference>
<evidence type="ECO:0000313" key="4">
    <source>
        <dbReference type="EMBL" id="GGJ81727.1"/>
    </source>
</evidence>
<dbReference type="InterPro" id="IPR005814">
    <property type="entry name" value="Aminotrans_3"/>
</dbReference>
<dbReference type="EMBL" id="BMOE01000010">
    <property type="protein sequence ID" value="GGJ81727.1"/>
    <property type="molecule type" value="Genomic_DNA"/>
</dbReference>
<evidence type="ECO:0000256" key="1">
    <source>
        <dbReference type="ARBA" id="ARBA00001933"/>
    </source>
</evidence>
<organism evidence="4 5">
    <name type="scientific">Deinococcus aquiradiocola</name>
    <dbReference type="NCBI Taxonomy" id="393059"/>
    <lineage>
        <taxon>Bacteria</taxon>
        <taxon>Thermotogati</taxon>
        <taxon>Deinococcota</taxon>
        <taxon>Deinococci</taxon>
        <taxon>Deinococcales</taxon>
        <taxon>Deinococcaceae</taxon>
        <taxon>Deinococcus</taxon>
    </lineage>
</organism>
<comment type="caution">
    <text evidence="4">The sequence shown here is derived from an EMBL/GenBank/DDBJ whole genome shotgun (WGS) entry which is preliminary data.</text>
</comment>
<comment type="cofactor">
    <cofactor evidence="1">
        <name>pyridoxal 5'-phosphate</name>
        <dbReference type="ChEBI" id="CHEBI:597326"/>
    </cofactor>
</comment>
<dbReference type="InterPro" id="IPR015422">
    <property type="entry name" value="PyrdxlP-dep_Trfase_small"/>
</dbReference>
<reference evidence="4" key="2">
    <citation type="submission" date="2020-09" db="EMBL/GenBank/DDBJ databases">
        <authorList>
            <person name="Sun Q."/>
            <person name="Ohkuma M."/>
        </authorList>
    </citation>
    <scope>NUCLEOTIDE SEQUENCE</scope>
    <source>
        <strain evidence="4">JCM 14371</strain>
    </source>
</reference>
<evidence type="ECO:0000256" key="2">
    <source>
        <dbReference type="ARBA" id="ARBA00022898"/>
    </source>
</evidence>
<proteinExistence type="inferred from homology"/>
<keyword evidence="4" id="KW-0032">Aminotransferase</keyword>
<dbReference type="Proteomes" id="UP000635726">
    <property type="component" value="Unassembled WGS sequence"/>
</dbReference>
<dbReference type="Gene3D" id="3.40.640.10">
    <property type="entry name" value="Type I PLP-dependent aspartate aminotransferase-like (Major domain)"/>
    <property type="match status" value="1"/>
</dbReference>
<keyword evidence="2 3" id="KW-0663">Pyridoxal phosphate</keyword>